<accession>A0A7K1STP5</accession>
<gene>
    <name evidence="2" type="ORF">GO621_03980</name>
</gene>
<dbReference type="Gene3D" id="3.40.50.1010">
    <property type="entry name" value="5'-nuclease"/>
    <property type="match status" value="1"/>
</dbReference>
<reference evidence="2 3" key="1">
    <citation type="submission" date="2019-12" db="EMBL/GenBank/DDBJ databases">
        <title>Mucilaginibacter sp. HMF7410 genome sequencing and assembly.</title>
        <authorList>
            <person name="Kang H."/>
            <person name="Cha I."/>
            <person name="Kim H."/>
            <person name="Joh K."/>
        </authorList>
    </citation>
    <scope>NUCLEOTIDE SEQUENCE [LARGE SCALE GENOMIC DNA]</scope>
    <source>
        <strain evidence="2 3">HMF7410</strain>
    </source>
</reference>
<name>A0A7K1STP5_9SPHI</name>
<dbReference type="AlphaFoldDB" id="A0A7K1STP5"/>
<dbReference type="SUPFAM" id="SSF88723">
    <property type="entry name" value="PIN domain-like"/>
    <property type="match status" value="1"/>
</dbReference>
<dbReference type="NCBIfam" id="TIGR00305">
    <property type="entry name" value="putative toxin-antitoxin system toxin component, PIN family"/>
    <property type="match status" value="1"/>
</dbReference>
<proteinExistence type="predicted"/>
<dbReference type="RefSeq" id="WP_157564407.1">
    <property type="nucleotide sequence ID" value="NZ_WPIK01000003.1"/>
</dbReference>
<dbReference type="Proteomes" id="UP000462014">
    <property type="component" value="Unassembled WGS sequence"/>
</dbReference>
<feature type="domain" description="PIN" evidence="1">
    <location>
        <begin position="2"/>
        <end position="117"/>
    </location>
</feature>
<dbReference type="InterPro" id="IPR002850">
    <property type="entry name" value="PIN_toxin-like"/>
</dbReference>
<evidence type="ECO:0000259" key="1">
    <source>
        <dbReference type="SMART" id="SM00670"/>
    </source>
</evidence>
<dbReference type="InterPro" id="IPR002716">
    <property type="entry name" value="PIN_dom"/>
</dbReference>
<dbReference type="EMBL" id="WPIK01000003">
    <property type="protein sequence ID" value="MVN20692.1"/>
    <property type="molecule type" value="Genomic_DNA"/>
</dbReference>
<protein>
    <submittedName>
        <fullName evidence="2">Putative toxin-antitoxin system toxin component, PIN family</fullName>
    </submittedName>
</protein>
<sequence>MQKVIIDTNVLISALIQRSYPYQIISELFIDQKIVLCIFEHVMQEYYDVLNRKKFSKYPDFIARAESMLAIIESKATVFSPKIKLNLITDLDDNKFLELADECKANFLITGNTAHFTMHTYQETRIVSPKEFWENHRLE</sequence>
<dbReference type="PANTHER" id="PTHR34610">
    <property type="entry name" value="SSL7007 PROTEIN"/>
    <property type="match status" value="1"/>
</dbReference>
<organism evidence="2 3">
    <name type="scientific">Mucilaginibacter arboris</name>
    <dbReference type="NCBI Taxonomy" id="2682090"/>
    <lineage>
        <taxon>Bacteria</taxon>
        <taxon>Pseudomonadati</taxon>
        <taxon>Bacteroidota</taxon>
        <taxon>Sphingobacteriia</taxon>
        <taxon>Sphingobacteriales</taxon>
        <taxon>Sphingobacteriaceae</taxon>
        <taxon>Mucilaginibacter</taxon>
    </lineage>
</organism>
<evidence type="ECO:0000313" key="3">
    <source>
        <dbReference type="Proteomes" id="UP000462014"/>
    </source>
</evidence>
<dbReference type="PANTHER" id="PTHR34610:SF3">
    <property type="entry name" value="SSL7007 PROTEIN"/>
    <property type="match status" value="1"/>
</dbReference>
<dbReference type="Pfam" id="PF13470">
    <property type="entry name" value="PIN_3"/>
    <property type="match status" value="1"/>
</dbReference>
<comment type="caution">
    <text evidence="2">The sequence shown here is derived from an EMBL/GenBank/DDBJ whole genome shotgun (WGS) entry which is preliminary data.</text>
</comment>
<keyword evidence="3" id="KW-1185">Reference proteome</keyword>
<evidence type="ECO:0000313" key="2">
    <source>
        <dbReference type="EMBL" id="MVN20692.1"/>
    </source>
</evidence>
<dbReference type="SMART" id="SM00670">
    <property type="entry name" value="PINc"/>
    <property type="match status" value="1"/>
</dbReference>
<dbReference type="InterPro" id="IPR029060">
    <property type="entry name" value="PIN-like_dom_sf"/>
</dbReference>